<dbReference type="AlphaFoldDB" id="D0LIB4"/>
<comment type="subunit">
    <text evidence="5">Part of the 50S ribosomal subunit.</text>
</comment>
<evidence type="ECO:0000313" key="7">
    <source>
        <dbReference type="EMBL" id="ACY16493.1"/>
    </source>
</evidence>
<dbReference type="HOGENOM" id="CLU_093315_2_2_7"/>
<dbReference type="Pfam" id="PF17136">
    <property type="entry name" value="ribosomal_L24"/>
    <property type="match status" value="1"/>
</dbReference>
<dbReference type="Gene3D" id="2.30.30.30">
    <property type="match status" value="1"/>
</dbReference>
<dbReference type="GO" id="GO:0003735">
    <property type="term" value="F:structural constituent of ribosome"/>
    <property type="evidence" value="ECO:0007669"/>
    <property type="project" value="InterPro"/>
</dbReference>
<dbReference type="InterPro" id="IPR003256">
    <property type="entry name" value="Ribosomal_uL24"/>
</dbReference>
<evidence type="ECO:0000256" key="4">
    <source>
        <dbReference type="ARBA" id="ARBA00035206"/>
    </source>
</evidence>
<dbReference type="InterPro" id="IPR041988">
    <property type="entry name" value="Ribosomal_uL24_KOW"/>
</dbReference>
<sequence>MSKTHVRRGDMVVVTKGKDKGKRGAVKRVLTNGRIEVEKVNMVKRHTKPTQTNPHGGIIEQEGSIAIANVALWCDACSAGRRARRSVDESGNKSRLCTQCAGEFSNPGL</sequence>
<keyword evidence="3 5" id="KW-0687">Ribonucleoprotein</keyword>
<feature type="domain" description="KOW" evidence="6">
    <location>
        <begin position="5"/>
        <end position="32"/>
    </location>
</feature>
<keyword evidence="5" id="KW-0694">RNA-binding</keyword>
<dbReference type="STRING" id="502025.Hoch_3994"/>
<dbReference type="EMBL" id="CP001804">
    <property type="protein sequence ID" value="ACY16493.1"/>
    <property type="molecule type" value="Genomic_DNA"/>
</dbReference>
<dbReference type="CDD" id="cd06089">
    <property type="entry name" value="KOW_RPL26"/>
    <property type="match status" value="1"/>
</dbReference>
<dbReference type="SMART" id="SM00739">
    <property type="entry name" value="KOW"/>
    <property type="match status" value="1"/>
</dbReference>
<dbReference type="InterPro" id="IPR014722">
    <property type="entry name" value="Rib_uL2_dom2"/>
</dbReference>
<dbReference type="InterPro" id="IPR057264">
    <property type="entry name" value="Ribosomal_uL24_C"/>
</dbReference>
<dbReference type="Pfam" id="PF00467">
    <property type="entry name" value="KOW"/>
    <property type="match status" value="1"/>
</dbReference>
<dbReference type="InterPro" id="IPR005824">
    <property type="entry name" value="KOW"/>
</dbReference>
<keyword evidence="5" id="KW-0699">rRNA-binding</keyword>
<dbReference type="NCBIfam" id="TIGR01079">
    <property type="entry name" value="rplX_bact"/>
    <property type="match status" value="1"/>
</dbReference>
<dbReference type="HAMAP" id="MF_01326_B">
    <property type="entry name" value="Ribosomal_uL24_B"/>
    <property type="match status" value="1"/>
</dbReference>
<dbReference type="OrthoDB" id="9807419at2"/>
<dbReference type="SUPFAM" id="SSF50104">
    <property type="entry name" value="Translation proteins SH3-like domain"/>
    <property type="match status" value="1"/>
</dbReference>
<dbReference type="GO" id="GO:0019843">
    <property type="term" value="F:rRNA binding"/>
    <property type="evidence" value="ECO:0007669"/>
    <property type="project" value="UniProtKB-UniRule"/>
</dbReference>
<evidence type="ECO:0000256" key="3">
    <source>
        <dbReference type="ARBA" id="ARBA00023274"/>
    </source>
</evidence>
<dbReference type="GO" id="GO:0006412">
    <property type="term" value="P:translation"/>
    <property type="evidence" value="ECO:0007669"/>
    <property type="project" value="UniProtKB-UniRule"/>
</dbReference>
<dbReference type="GO" id="GO:1990904">
    <property type="term" value="C:ribonucleoprotein complex"/>
    <property type="evidence" value="ECO:0007669"/>
    <property type="project" value="UniProtKB-KW"/>
</dbReference>
<dbReference type="KEGG" id="hoh:Hoch_3994"/>
<proteinExistence type="inferred from homology"/>
<dbReference type="GO" id="GO:0005840">
    <property type="term" value="C:ribosome"/>
    <property type="evidence" value="ECO:0007669"/>
    <property type="project" value="UniProtKB-KW"/>
</dbReference>
<dbReference type="PANTHER" id="PTHR12903">
    <property type="entry name" value="MITOCHONDRIAL RIBOSOMAL PROTEIN L24"/>
    <property type="match status" value="1"/>
</dbReference>
<dbReference type="eggNOG" id="COG0198">
    <property type="taxonomic scope" value="Bacteria"/>
</dbReference>
<name>D0LIB4_HALO1</name>
<dbReference type="InterPro" id="IPR008991">
    <property type="entry name" value="Translation_prot_SH3-like_sf"/>
</dbReference>
<organism evidence="7 8">
    <name type="scientific">Haliangium ochraceum (strain DSM 14365 / JCM 11303 / SMP-2)</name>
    <dbReference type="NCBI Taxonomy" id="502025"/>
    <lineage>
        <taxon>Bacteria</taxon>
        <taxon>Pseudomonadati</taxon>
        <taxon>Myxococcota</taxon>
        <taxon>Polyangia</taxon>
        <taxon>Haliangiales</taxon>
        <taxon>Kofleriaceae</taxon>
        <taxon>Haliangium</taxon>
    </lineage>
</organism>
<dbReference type="Proteomes" id="UP000001880">
    <property type="component" value="Chromosome"/>
</dbReference>
<evidence type="ECO:0000256" key="2">
    <source>
        <dbReference type="ARBA" id="ARBA00022980"/>
    </source>
</evidence>
<evidence type="ECO:0000256" key="5">
    <source>
        <dbReference type="HAMAP-Rule" id="MF_01326"/>
    </source>
</evidence>
<keyword evidence="2 5" id="KW-0689">Ribosomal protein</keyword>
<accession>D0LIB4</accession>
<dbReference type="RefSeq" id="WP_012829092.1">
    <property type="nucleotide sequence ID" value="NC_013440.1"/>
</dbReference>
<reference evidence="7 8" key="1">
    <citation type="journal article" date="2010" name="Stand. Genomic Sci.">
        <title>Complete genome sequence of Haliangium ochraceum type strain (SMP-2).</title>
        <authorList>
            <consortium name="US DOE Joint Genome Institute (JGI-PGF)"/>
            <person name="Ivanova N."/>
            <person name="Daum C."/>
            <person name="Lang E."/>
            <person name="Abt B."/>
            <person name="Kopitz M."/>
            <person name="Saunders E."/>
            <person name="Lapidus A."/>
            <person name="Lucas S."/>
            <person name="Glavina Del Rio T."/>
            <person name="Nolan M."/>
            <person name="Tice H."/>
            <person name="Copeland A."/>
            <person name="Cheng J.F."/>
            <person name="Chen F."/>
            <person name="Bruce D."/>
            <person name="Goodwin L."/>
            <person name="Pitluck S."/>
            <person name="Mavromatis K."/>
            <person name="Pati A."/>
            <person name="Mikhailova N."/>
            <person name="Chen A."/>
            <person name="Palaniappan K."/>
            <person name="Land M."/>
            <person name="Hauser L."/>
            <person name="Chang Y.J."/>
            <person name="Jeffries C.D."/>
            <person name="Detter J.C."/>
            <person name="Brettin T."/>
            <person name="Rohde M."/>
            <person name="Goker M."/>
            <person name="Bristow J."/>
            <person name="Markowitz V."/>
            <person name="Eisen J.A."/>
            <person name="Hugenholtz P."/>
            <person name="Kyrpides N.C."/>
            <person name="Klenk H.P."/>
        </authorList>
    </citation>
    <scope>NUCLEOTIDE SEQUENCE [LARGE SCALE GENOMIC DNA]</scope>
    <source>
        <strain evidence="8">DSM 14365 / CIP 107738 / JCM 11303 / AJ 13395 / SMP-2</strain>
    </source>
</reference>
<comment type="function">
    <text evidence="5">One of the proteins that surrounds the polypeptide exit tunnel on the outside of the subunit.</text>
</comment>
<evidence type="ECO:0000256" key="1">
    <source>
        <dbReference type="ARBA" id="ARBA00010618"/>
    </source>
</evidence>
<gene>
    <name evidence="5" type="primary">rplX</name>
    <name evidence="7" type="ordered locus">Hoch_3994</name>
</gene>
<comment type="similarity">
    <text evidence="1 5">Belongs to the universal ribosomal protein uL24 family.</text>
</comment>
<keyword evidence="8" id="KW-1185">Reference proteome</keyword>
<protein>
    <recommendedName>
        <fullName evidence="4 5">Large ribosomal subunit protein uL24</fullName>
    </recommendedName>
</protein>
<evidence type="ECO:0000259" key="6">
    <source>
        <dbReference type="SMART" id="SM00739"/>
    </source>
</evidence>
<comment type="function">
    <text evidence="5">One of two assembly initiator proteins, it binds directly to the 5'-end of the 23S rRNA, where it nucleates assembly of the 50S subunit.</text>
</comment>
<evidence type="ECO:0000313" key="8">
    <source>
        <dbReference type="Proteomes" id="UP000001880"/>
    </source>
</evidence>